<reference evidence="7 8" key="1">
    <citation type="journal article" date="2023" name="Nat. Commun.">
        <title>Origin of minicircular mitochondrial genomes in red algae.</title>
        <authorList>
            <person name="Lee Y."/>
            <person name="Cho C.H."/>
            <person name="Lee Y.M."/>
            <person name="Park S.I."/>
            <person name="Yang J.H."/>
            <person name="West J.A."/>
            <person name="Bhattacharya D."/>
            <person name="Yoon H.S."/>
        </authorList>
    </citation>
    <scope>NUCLEOTIDE SEQUENCE [LARGE SCALE GENOMIC DNA]</scope>
    <source>
        <strain evidence="7 8">CCMP1338</strain>
        <tissue evidence="7">Whole cell</tissue>
    </source>
</reference>
<feature type="region of interest" description="Disordered" evidence="4">
    <location>
        <begin position="1415"/>
        <end position="1449"/>
    </location>
</feature>
<feature type="compositionally biased region" description="Basic and acidic residues" evidence="4">
    <location>
        <begin position="1077"/>
        <end position="1086"/>
    </location>
</feature>
<keyword evidence="2" id="KW-0653">Protein transport</keyword>
<name>A0AAV8V0B0_9RHOD</name>
<evidence type="ECO:0008006" key="9">
    <source>
        <dbReference type="Google" id="ProtNLM"/>
    </source>
</evidence>
<evidence type="ECO:0000259" key="6">
    <source>
        <dbReference type="Pfam" id="PF24598"/>
    </source>
</evidence>
<dbReference type="GO" id="GO:0006895">
    <property type="term" value="P:Golgi to endosome transport"/>
    <property type="evidence" value="ECO:0007669"/>
    <property type="project" value="InterPro"/>
</dbReference>
<dbReference type="GO" id="GO:0005768">
    <property type="term" value="C:endosome"/>
    <property type="evidence" value="ECO:0007669"/>
    <property type="project" value="TreeGrafter"/>
</dbReference>
<dbReference type="PANTHER" id="PTHR14042:SF24">
    <property type="entry name" value="PROTEIN DOPEY-1 HOMOLOG"/>
    <property type="match status" value="1"/>
</dbReference>
<dbReference type="Pfam" id="PF04118">
    <property type="entry name" value="Dopey_N"/>
    <property type="match status" value="1"/>
</dbReference>
<comment type="similarity">
    <text evidence="3">Belongs to the DOP1 family.</text>
</comment>
<dbReference type="InterPro" id="IPR040314">
    <property type="entry name" value="DOP1"/>
</dbReference>
<dbReference type="GO" id="GO:0015031">
    <property type="term" value="P:protein transport"/>
    <property type="evidence" value="ECO:0007669"/>
    <property type="project" value="UniProtKB-KW"/>
</dbReference>
<dbReference type="InterPro" id="IPR056457">
    <property type="entry name" value="DOP1_C"/>
</dbReference>
<protein>
    <recommendedName>
        <fullName evidence="9">Dopey N-terminal domain-containing protein</fullName>
    </recommendedName>
</protein>
<dbReference type="GO" id="GO:0005802">
    <property type="term" value="C:trans-Golgi network"/>
    <property type="evidence" value="ECO:0007669"/>
    <property type="project" value="TreeGrafter"/>
</dbReference>
<feature type="domain" description="DOP1-like C-terminal" evidence="6">
    <location>
        <begin position="1516"/>
        <end position="1719"/>
    </location>
</feature>
<dbReference type="GO" id="GO:0005829">
    <property type="term" value="C:cytosol"/>
    <property type="evidence" value="ECO:0007669"/>
    <property type="project" value="GOC"/>
</dbReference>
<feature type="compositionally biased region" description="Basic and acidic residues" evidence="4">
    <location>
        <begin position="1274"/>
        <end position="1294"/>
    </location>
</feature>
<keyword evidence="8" id="KW-1185">Reference proteome</keyword>
<feature type="region of interest" description="Disordered" evidence="4">
    <location>
        <begin position="1274"/>
        <end position="1303"/>
    </location>
</feature>
<feature type="domain" description="DOP1 N-terminal" evidence="5">
    <location>
        <begin position="14"/>
        <end position="292"/>
    </location>
</feature>
<evidence type="ECO:0000256" key="1">
    <source>
        <dbReference type="ARBA" id="ARBA00022448"/>
    </source>
</evidence>
<proteinExistence type="inferred from homology"/>
<feature type="compositionally biased region" description="Low complexity" evidence="4">
    <location>
        <begin position="1098"/>
        <end position="1107"/>
    </location>
</feature>
<evidence type="ECO:0000313" key="8">
    <source>
        <dbReference type="Proteomes" id="UP001157974"/>
    </source>
</evidence>
<dbReference type="InterPro" id="IPR007249">
    <property type="entry name" value="DOP1_N"/>
</dbReference>
<comment type="caution">
    <text evidence="7">The sequence shown here is derived from an EMBL/GenBank/DDBJ whole genome shotgun (WGS) entry which is preliminary data.</text>
</comment>
<organism evidence="7 8">
    <name type="scientific">Rhodosorus marinus</name>
    <dbReference type="NCBI Taxonomy" id="101924"/>
    <lineage>
        <taxon>Eukaryota</taxon>
        <taxon>Rhodophyta</taxon>
        <taxon>Stylonematophyceae</taxon>
        <taxon>Stylonematales</taxon>
        <taxon>Stylonemataceae</taxon>
        <taxon>Rhodosorus</taxon>
    </lineage>
</organism>
<evidence type="ECO:0000313" key="7">
    <source>
        <dbReference type="EMBL" id="KAJ8908189.1"/>
    </source>
</evidence>
<dbReference type="InterPro" id="IPR016024">
    <property type="entry name" value="ARM-type_fold"/>
</dbReference>
<evidence type="ECO:0000256" key="4">
    <source>
        <dbReference type="SAM" id="MobiDB-lite"/>
    </source>
</evidence>
<dbReference type="Proteomes" id="UP001157974">
    <property type="component" value="Unassembled WGS sequence"/>
</dbReference>
<dbReference type="SUPFAM" id="SSF48371">
    <property type="entry name" value="ARM repeat"/>
    <property type="match status" value="2"/>
</dbReference>
<feature type="region of interest" description="Disordered" evidence="4">
    <location>
        <begin position="1077"/>
        <end position="1107"/>
    </location>
</feature>
<evidence type="ECO:0000256" key="3">
    <source>
        <dbReference type="ARBA" id="ARBA00046326"/>
    </source>
</evidence>
<evidence type="ECO:0000256" key="2">
    <source>
        <dbReference type="ARBA" id="ARBA00022927"/>
    </source>
</evidence>
<dbReference type="Pfam" id="PF24598">
    <property type="entry name" value="DOP1_C"/>
    <property type="match status" value="1"/>
</dbReference>
<accession>A0AAV8V0B0</accession>
<keyword evidence="1" id="KW-0813">Transport</keyword>
<evidence type="ECO:0000259" key="5">
    <source>
        <dbReference type="Pfam" id="PF04118"/>
    </source>
</evidence>
<dbReference type="EMBL" id="JAMWBK010000002">
    <property type="protein sequence ID" value="KAJ8908189.1"/>
    <property type="molecule type" value="Genomic_DNA"/>
</dbReference>
<gene>
    <name evidence="7" type="ORF">NDN08_008283</name>
</gene>
<sequence length="1822" mass="200605">MSGEGDYEALASKKSFKAFRADLVSALSSFDRAADWADLIRYLQRLNDVLKRHENAGPVIPESLLLGKRLAQCLDSSFQSGVHLKALETYRNVFTRLGPKELGKSLYIYSSGLFPLLSNSSTPVKRDLLSLYAEYFLPVGPDLHNVLDGLVLALLPGLEDETSEFYSIVLKLLADLQSIVADDIRFSVSIWRALLLAPNRIPALAFLTHCYRRETVPLPPPEIVAPAIAAALTEKDPLVQRNVLDFLINYVPPDSHHLGKLRAQVVTKAILSISRNDVSLKKRVYAWLCGPEEDRWESYFKEKSLLPTVEALTSLFEEVHLQQSPKPFVKTVKLVLSLFDNEAILNVAADRVTWMTMTYGVAARDFSKDTDVDGPMSRFVEYLSPLLILGQLLATMKSIVAEGGKFTDADFKRSSFGLSYLVFEEEERTAASLMLWAVIEICVSEMPSVAEDVECLRSALSFCILACNALQPQNLGESGYSAERAPVLLSFCTFFGNWLDEHVTPAASILWKDYDSVDPMEEERCERSMQESRNEEEQTSLASVRGCTLVIALSRLVDSTDSKNQLVDTVVKCAKAKSTRICIAGAGAFLELASRVGSNDSEFCEERAEMIGFRCWRMFHPELPSSNLTAAELWMSLEARFPTQASAVMADGMLSPVENRRSRNLERYGRLWRLVVEHHLDRAGHDCGLLLMLDALVDSNRTDRMIASMWLTDALYLDPVTVCDQPLHLLLGPETSINEGTHEYVTYYDAPRALYAFSTLQTVMQKTAELCSRSRKGVISTLETAKPSASTAAGLAALYGGETANDDPSYVSLGELLPAPSNVHAIAIIALGFIRAKVPEHMSESDNGQQGIVGGPGTSSFKTQHAAVSASAAELLATLLYTVKIPFHHTNQYAMIVADVVLNLLAQSIDKRDFVIQFHLLDALEALLVAEGSPFEQETTEDRTLREKRAWTAAEASGLFLPTILRGLRLSARGVRTGRDSSGLLRRWISFFQNSSQFLEAGLENYMTSAINEITQLIENESLLLSESGNSQPHNSALGSFATFADNRLVLFNGLAELLRTTLASFEEYVREKEKTNALLEDDQRNGESSVNRRMSKEPAGSAPAEASSLNPLKLLTDLKDMIIGVGPEQGIRTIDPRHETIQSVFSILPRVVSCCVNVWTSWKRDMSQGYHSTERLTSKKAAIMSCLEPILRRHPCDLAASFIALWYQNRIKYPGTSWRDRPEGRNAIDLLLAIPGATSESVTAAVCDVFELSLRWDEGSSLAVAAKNRKLKREGQAMRKDPVGRPLKERVDTEDQESSDGAARHSLKGLLAAGDFFADFHAANIQTSSLEFLSCFLESCGYQADVVASWPTIYVTVRELLTVTPRASVVLESLNVLSSYTYAVPKSIIDRRLRKELAHATTISASACNEIGKMDSDSQVNSTKAESKAETRKPTSQQGVGNGVGSDGSDTLKRAHLMTKALVANASSLVRLLDSAFEDDRPNGVALLAPAVESAFKILRRPTSGKTISAPHDEIAKSAAAKLLNSCCEYPWALKTIKKGTLALLEESTFFEGKSSALLRTLAETVNCVLDSDKALLAGMSTQNQGVGAGGITAVFAGRDSDLKSRARVIRRISFCLFFGEEQQFNVQVSSVLEKLRDALRVRSSNLTVETFLCLRVLLLRTGVQSIKHFRASTLTETIRILEKPFADPMETAAVLRFLDLVTLLQVTEFSYEQSFFFDSCATSTGRVTESSAPSAEPLVAQIAETDVDGFDLEEFSHLRMSASIPVCGGTLSGVSAAFVKAYAMKLCARVVLSNELQSQPDITMINFELEQEFHQHESAS</sequence>
<dbReference type="PANTHER" id="PTHR14042">
    <property type="entry name" value="DOPEY-RELATED"/>
    <property type="match status" value="1"/>
</dbReference>